<accession>A0ABV0Z2H6</accession>
<organism evidence="2 3">
    <name type="scientific">Ameca splendens</name>
    <dbReference type="NCBI Taxonomy" id="208324"/>
    <lineage>
        <taxon>Eukaryota</taxon>
        <taxon>Metazoa</taxon>
        <taxon>Chordata</taxon>
        <taxon>Craniata</taxon>
        <taxon>Vertebrata</taxon>
        <taxon>Euteleostomi</taxon>
        <taxon>Actinopterygii</taxon>
        <taxon>Neopterygii</taxon>
        <taxon>Teleostei</taxon>
        <taxon>Neoteleostei</taxon>
        <taxon>Acanthomorphata</taxon>
        <taxon>Ovalentaria</taxon>
        <taxon>Atherinomorphae</taxon>
        <taxon>Cyprinodontiformes</taxon>
        <taxon>Goodeidae</taxon>
        <taxon>Ameca</taxon>
    </lineage>
</organism>
<protein>
    <recommendedName>
        <fullName evidence="4">Secreted protein</fullName>
    </recommendedName>
</protein>
<gene>
    <name evidence="2" type="ORF">AMECASPLE_021493</name>
</gene>
<proteinExistence type="predicted"/>
<dbReference type="EMBL" id="JAHRIP010048881">
    <property type="protein sequence ID" value="MEQ2300064.1"/>
    <property type="molecule type" value="Genomic_DNA"/>
</dbReference>
<keyword evidence="1" id="KW-0732">Signal</keyword>
<name>A0ABV0Z2H6_9TELE</name>
<sequence length="115" mass="13657">MLQFARCGLIILICLPELSTAERHLDPVTRSRPPATHTVPHSQINTQSLCRHTKDELIQKRAYFSLPPVSENSNKDKLRIPKPHKRVIILLFWERERNKVIFFLFCYRNYEDRSK</sequence>
<evidence type="ECO:0000313" key="3">
    <source>
        <dbReference type="Proteomes" id="UP001469553"/>
    </source>
</evidence>
<comment type="caution">
    <text evidence="2">The sequence shown here is derived from an EMBL/GenBank/DDBJ whole genome shotgun (WGS) entry which is preliminary data.</text>
</comment>
<feature type="chain" id="PRO_5045216815" description="Secreted protein" evidence="1">
    <location>
        <begin position="22"/>
        <end position="115"/>
    </location>
</feature>
<feature type="signal peptide" evidence="1">
    <location>
        <begin position="1"/>
        <end position="21"/>
    </location>
</feature>
<evidence type="ECO:0000256" key="1">
    <source>
        <dbReference type="SAM" id="SignalP"/>
    </source>
</evidence>
<reference evidence="2 3" key="1">
    <citation type="submission" date="2021-06" db="EMBL/GenBank/DDBJ databases">
        <authorList>
            <person name="Palmer J.M."/>
        </authorList>
    </citation>
    <scope>NUCLEOTIDE SEQUENCE [LARGE SCALE GENOMIC DNA]</scope>
    <source>
        <strain evidence="2 3">AS_MEX2019</strain>
        <tissue evidence="2">Muscle</tissue>
    </source>
</reference>
<keyword evidence="3" id="KW-1185">Reference proteome</keyword>
<evidence type="ECO:0000313" key="2">
    <source>
        <dbReference type="EMBL" id="MEQ2300064.1"/>
    </source>
</evidence>
<dbReference type="Proteomes" id="UP001469553">
    <property type="component" value="Unassembled WGS sequence"/>
</dbReference>
<evidence type="ECO:0008006" key="4">
    <source>
        <dbReference type="Google" id="ProtNLM"/>
    </source>
</evidence>